<dbReference type="InterPro" id="IPR001347">
    <property type="entry name" value="SIS_dom"/>
</dbReference>
<comment type="catalytic activity">
    <reaction evidence="1">
        <text>D-fructose 6-phosphate + L-glutamine = D-glucosamine 6-phosphate + L-glutamate</text>
        <dbReference type="Rhea" id="RHEA:13237"/>
        <dbReference type="ChEBI" id="CHEBI:29985"/>
        <dbReference type="ChEBI" id="CHEBI:58359"/>
        <dbReference type="ChEBI" id="CHEBI:58725"/>
        <dbReference type="ChEBI" id="CHEBI:61527"/>
        <dbReference type="EC" id="2.6.1.16"/>
    </reaction>
</comment>
<evidence type="ECO:0000256" key="9">
    <source>
        <dbReference type="ARBA" id="ARBA00022962"/>
    </source>
</evidence>
<dbReference type="CDD" id="cd05008">
    <property type="entry name" value="SIS_GlmS_GlmD_1"/>
    <property type="match status" value="1"/>
</dbReference>
<keyword evidence="5" id="KW-0963">Cytoplasm</keyword>
<dbReference type="Pfam" id="PF13522">
    <property type="entry name" value="GATase_6"/>
    <property type="match status" value="1"/>
</dbReference>
<dbReference type="Gene3D" id="3.40.50.10490">
    <property type="entry name" value="Glucose-6-phosphate isomerase like protein, domain 1"/>
    <property type="match status" value="2"/>
</dbReference>
<dbReference type="EMBL" id="JAGTXO010000002">
    <property type="protein sequence ID" value="KAG8469860.1"/>
    <property type="molecule type" value="Genomic_DNA"/>
</dbReference>
<keyword evidence="13" id="KW-1185">Reference proteome</keyword>
<dbReference type="PANTHER" id="PTHR10937:SF0">
    <property type="entry name" value="GLUTAMINE--FRUCTOSE-6-PHOSPHATE TRANSAMINASE (ISOMERIZING)"/>
    <property type="match status" value="1"/>
</dbReference>
<dbReference type="CDD" id="cd00714">
    <property type="entry name" value="GFAT"/>
    <property type="match status" value="1"/>
</dbReference>
<evidence type="ECO:0000256" key="5">
    <source>
        <dbReference type="ARBA" id="ARBA00022490"/>
    </source>
</evidence>
<evidence type="ECO:0000256" key="6">
    <source>
        <dbReference type="ARBA" id="ARBA00022576"/>
    </source>
</evidence>
<dbReference type="InterPro" id="IPR046348">
    <property type="entry name" value="SIS_dom_sf"/>
</dbReference>
<gene>
    <name evidence="12" type="ORF">KFE25_006315</name>
</gene>
<protein>
    <recommendedName>
        <fullName evidence="4">Glutamine--fructose-6-phosphate aminotransferase [isomerizing]</fullName>
        <ecNumber evidence="3">2.6.1.16</ecNumber>
    </recommendedName>
</protein>
<comment type="caution">
    <text evidence="12">The sequence shown here is derived from an EMBL/GenBank/DDBJ whole genome shotgun (WGS) entry which is preliminary data.</text>
</comment>
<evidence type="ECO:0000256" key="8">
    <source>
        <dbReference type="ARBA" id="ARBA00022737"/>
    </source>
</evidence>
<dbReference type="EC" id="2.6.1.16" evidence="3"/>
<dbReference type="OrthoDB" id="15235at2759"/>
<evidence type="ECO:0000313" key="12">
    <source>
        <dbReference type="EMBL" id="KAG8469860.1"/>
    </source>
</evidence>
<dbReference type="InterPro" id="IPR047084">
    <property type="entry name" value="GFAT_N"/>
</dbReference>
<accession>A0A8J5XXR7</accession>
<dbReference type="InterPro" id="IPR035490">
    <property type="entry name" value="GlmS/FrlB_SIS"/>
</dbReference>
<dbReference type="GO" id="GO:0006002">
    <property type="term" value="P:fructose 6-phosphate metabolic process"/>
    <property type="evidence" value="ECO:0007669"/>
    <property type="project" value="TreeGrafter"/>
</dbReference>
<dbReference type="GO" id="GO:0006487">
    <property type="term" value="P:protein N-linked glycosylation"/>
    <property type="evidence" value="ECO:0007669"/>
    <property type="project" value="TreeGrafter"/>
</dbReference>
<organism evidence="12 13">
    <name type="scientific">Diacronema lutheri</name>
    <name type="common">Unicellular marine alga</name>
    <name type="synonym">Monochrysis lutheri</name>
    <dbReference type="NCBI Taxonomy" id="2081491"/>
    <lineage>
        <taxon>Eukaryota</taxon>
        <taxon>Haptista</taxon>
        <taxon>Haptophyta</taxon>
        <taxon>Pavlovophyceae</taxon>
        <taxon>Pavlovales</taxon>
        <taxon>Pavlovaceae</taxon>
        <taxon>Diacronema</taxon>
    </lineage>
</organism>
<dbReference type="CDD" id="cd05009">
    <property type="entry name" value="SIS_GlmS_GlmD_2"/>
    <property type="match status" value="1"/>
</dbReference>
<dbReference type="SUPFAM" id="SSF56235">
    <property type="entry name" value="N-terminal nucleophile aminohydrolases (Ntn hydrolases)"/>
    <property type="match status" value="1"/>
</dbReference>
<keyword evidence="7" id="KW-0808">Transferase</keyword>
<sequence>MCGIVAFLGADDAVPYLVGGLKRLEYRGYDSAGVALMTGVGAAASFEIVKRVGKVANLEAAMPAPNGAPRPTLGIAHTRWATHGPPNDENAHPHVSRNGRIAVVHNGVIENFAALRESLLSKGYALVSQTDTELFAHLLEDVQTKEKLPLDAAVRLALTQVQGAFGIAVLSLDEPEVLIAARRGSPLMMGIRDAQTPGGQAAYFIASDASAVVEHTRHVIYFQDSEMVVIRPGGYEIMTLDNVQLTRSVEQLELSLAQIQKGAYKHFMLKEILEQPEALRNTMRGRIRLGGASPPEIRFGGLEPLMERLASARRLVFCACGTSWHAALVGEYLIEQLAGVNVEVEYASEFRYRNPILARTDGCEDIVVVISQSGETADTLAAAQFARKKGILAIGICNVVGSSIARETDAGIYLHAGPEIGVASTKAFTAQITCLAMLALKLGRYRGAISEEQFEEHVTALLSLPAKMAEIFAQSDKIYEMSRVYRYAHNFLYLGRGYNFPVALEGALKLKEISYIHAEGYAAAEMKHGPIALIDRFMPVVVIAPTSDATYEKLRSNIQEVLARGGSVIAITESDNDDLDAECEYVIKIPKVADFLSPILAVVPLQLLSYHIADMRGCNVDQPRNLAKSVTVE</sequence>
<dbReference type="FunFam" id="3.40.50.10490:FF:000001">
    <property type="entry name" value="Glutamine--fructose-6-phosphate aminotransferase [isomerizing]"/>
    <property type="match status" value="1"/>
</dbReference>
<evidence type="ECO:0000256" key="4">
    <source>
        <dbReference type="ARBA" id="ARBA00016090"/>
    </source>
</evidence>
<evidence type="ECO:0000256" key="1">
    <source>
        <dbReference type="ARBA" id="ARBA00001031"/>
    </source>
</evidence>
<evidence type="ECO:0000313" key="13">
    <source>
        <dbReference type="Proteomes" id="UP000751190"/>
    </source>
</evidence>
<keyword evidence="6" id="KW-0032">Aminotransferase</keyword>
<dbReference type="InterPro" id="IPR005855">
    <property type="entry name" value="GFAT"/>
</dbReference>
<dbReference type="OMA" id="ASEYRYA"/>
<dbReference type="NCBIfam" id="TIGR01135">
    <property type="entry name" value="glmS"/>
    <property type="match status" value="1"/>
</dbReference>
<dbReference type="GO" id="GO:0006047">
    <property type="term" value="P:UDP-N-acetylglucosamine metabolic process"/>
    <property type="evidence" value="ECO:0007669"/>
    <property type="project" value="TreeGrafter"/>
</dbReference>
<dbReference type="PROSITE" id="PS51464">
    <property type="entry name" value="SIS"/>
    <property type="match status" value="2"/>
</dbReference>
<dbReference type="SUPFAM" id="SSF53697">
    <property type="entry name" value="SIS domain"/>
    <property type="match status" value="1"/>
</dbReference>
<dbReference type="GO" id="GO:0005829">
    <property type="term" value="C:cytosol"/>
    <property type="evidence" value="ECO:0007669"/>
    <property type="project" value="TreeGrafter"/>
</dbReference>
<dbReference type="FunFam" id="3.40.50.10490:FF:000002">
    <property type="entry name" value="Glutamine--fructose-6-phosphate aminotransferase [isomerizing]"/>
    <property type="match status" value="1"/>
</dbReference>
<proteinExistence type="inferred from homology"/>
<feature type="domain" description="SIS" evidence="11">
    <location>
        <begin position="305"/>
        <end position="448"/>
    </location>
</feature>
<evidence type="ECO:0000259" key="10">
    <source>
        <dbReference type="PROSITE" id="PS51278"/>
    </source>
</evidence>
<dbReference type="HAMAP" id="MF_00164">
    <property type="entry name" value="GlmS"/>
    <property type="match status" value="1"/>
</dbReference>
<dbReference type="GO" id="GO:0097367">
    <property type="term" value="F:carbohydrate derivative binding"/>
    <property type="evidence" value="ECO:0007669"/>
    <property type="project" value="InterPro"/>
</dbReference>
<keyword evidence="9" id="KW-0315">Glutamine amidotransferase</keyword>
<dbReference type="Pfam" id="PF01380">
    <property type="entry name" value="SIS"/>
    <property type="match status" value="2"/>
</dbReference>
<comment type="subcellular location">
    <subcellularLocation>
        <location evidence="2">Cytoplasm</location>
    </subcellularLocation>
</comment>
<feature type="domain" description="SIS" evidence="11">
    <location>
        <begin position="481"/>
        <end position="623"/>
    </location>
</feature>
<dbReference type="GO" id="GO:0004360">
    <property type="term" value="F:glutamine-fructose-6-phosphate transaminase (isomerizing) activity"/>
    <property type="evidence" value="ECO:0007669"/>
    <property type="project" value="UniProtKB-EC"/>
</dbReference>
<dbReference type="NCBIfam" id="NF001484">
    <property type="entry name" value="PRK00331.1"/>
    <property type="match status" value="1"/>
</dbReference>
<dbReference type="InterPro" id="IPR035466">
    <property type="entry name" value="GlmS/AgaS_SIS"/>
</dbReference>
<dbReference type="Gene3D" id="3.60.20.10">
    <property type="entry name" value="Glutamine Phosphoribosylpyrophosphate, subunit 1, domain 1"/>
    <property type="match status" value="1"/>
</dbReference>
<dbReference type="PANTHER" id="PTHR10937">
    <property type="entry name" value="GLUCOSAMINE--FRUCTOSE-6-PHOSPHATE AMINOTRANSFERASE, ISOMERIZING"/>
    <property type="match status" value="1"/>
</dbReference>
<dbReference type="PROSITE" id="PS51278">
    <property type="entry name" value="GATASE_TYPE_2"/>
    <property type="match status" value="1"/>
</dbReference>
<dbReference type="InterPro" id="IPR029055">
    <property type="entry name" value="Ntn_hydrolases_N"/>
</dbReference>
<reference evidence="12" key="1">
    <citation type="submission" date="2021-05" db="EMBL/GenBank/DDBJ databases">
        <title>The genome of the haptophyte Pavlova lutheri (Diacronema luteri, Pavlovales) - a model for lipid biosynthesis in eukaryotic algae.</title>
        <authorList>
            <person name="Hulatt C.J."/>
            <person name="Posewitz M.C."/>
        </authorList>
    </citation>
    <scope>NUCLEOTIDE SEQUENCE</scope>
    <source>
        <strain evidence="12">NIVA-4/92</strain>
    </source>
</reference>
<feature type="domain" description="Glutamine amidotransferase type-2" evidence="10">
    <location>
        <begin position="2"/>
        <end position="233"/>
    </location>
</feature>
<dbReference type="FunFam" id="3.60.20.10:FF:000006">
    <property type="entry name" value="Glutamine--fructose-6-phosphate aminotransferase [isomerizing]"/>
    <property type="match status" value="1"/>
</dbReference>
<evidence type="ECO:0000256" key="2">
    <source>
        <dbReference type="ARBA" id="ARBA00004496"/>
    </source>
</evidence>
<dbReference type="GO" id="GO:0046349">
    <property type="term" value="P:amino sugar biosynthetic process"/>
    <property type="evidence" value="ECO:0007669"/>
    <property type="project" value="UniProtKB-ARBA"/>
</dbReference>
<dbReference type="AlphaFoldDB" id="A0A8J5XXR7"/>
<keyword evidence="8" id="KW-0677">Repeat</keyword>
<name>A0A8J5XXR7_DIALT</name>
<evidence type="ECO:0000256" key="3">
    <source>
        <dbReference type="ARBA" id="ARBA00012916"/>
    </source>
</evidence>
<dbReference type="InterPro" id="IPR017932">
    <property type="entry name" value="GATase_2_dom"/>
</dbReference>
<evidence type="ECO:0000256" key="7">
    <source>
        <dbReference type="ARBA" id="ARBA00022679"/>
    </source>
</evidence>
<evidence type="ECO:0000259" key="11">
    <source>
        <dbReference type="PROSITE" id="PS51464"/>
    </source>
</evidence>
<dbReference type="Proteomes" id="UP000751190">
    <property type="component" value="Unassembled WGS sequence"/>
</dbReference>